<dbReference type="Pfam" id="PF01702">
    <property type="entry name" value="TGT"/>
    <property type="match status" value="1"/>
</dbReference>
<gene>
    <name evidence="2" type="primary">dpdA</name>
    <name evidence="2" type="ORF">OS242_11245</name>
</gene>
<comment type="caution">
    <text evidence="2">The sequence shown here is derived from an EMBL/GenBank/DDBJ whole genome shotgun (WGS) entry which is preliminary data.</text>
</comment>
<dbReference type="NCBIfam" id="NF041059">
    <property type="entry name" value="DpdA"/>
    <property type="match status" value="1"/>
</dbReference>
<dbReference type="Pfam" id="PF01844">
    <property type="entry name" value="HNH"/>
    <property type="match status" value="1"/>
</dbReference>
<dbReference type="CDD" id="cd00085">
    <property type="entry name" value="HNHc"/>
    <property type="match status" value="1"/>
</dbReference>
<dbReference type="Proteomes" id="UP001208017">
    <property type="component" value="Unassembled WGS sequence"/>
</dbReference>
<reference evidence="2 3" key="1">
    <citation type="submission" date="2022-11" db="EMBL/GenBank/DDBJ databases">
        <title>Study of microbial diversity in lake waters.</title>
        <authorList>
            <person name="Zhang J."/>
        </authorList>
    </citation>
    <scope>NUCLEOTIDE SEQUENCE [LARGE SCALE GENOMIC DNA]</scope>
    <source>
        <strain evidence="2 3">DT12</strain>
    </source>
</reference>
<name>A0ABT3X0W5_9BACL</name>
<dbReference type="InterPro" id="IPR003615">
    <property type="entry name" value="HNH_nuc"/>
</dbReference>
<dbReference type="InterPro" id="IPR002711">
    <property type="entry name" value="HNH"/>
</dbReference>
<dbReference type="SMART" id="SM00507">
    <property type="entry name" value="HNHc"/>
    <property type="match status" value="1"/>
</dbReference>
<feature type="domain" description="HNH nuclease" evidence="1">
    <location>
        <begin position="417"/>
        <end position="481"/>
    </location>
</feature>
<dbReference type="InterPro" id="IPR002616">
    <property type="entry name" value="tRNA_ribo_trans-like"/>
</dbReference>
<dbReference type="Gene3D" id="3.20.20.105">
    <property type="entry name" value="Queuine tRNA-ribosyltransferase-like"/>
    <property type="match status" value="1"/>
</dbReference>
<accession>A0ABT3X0W5</accession>
<dbReference type="EMBL" id="JAPMLT010000005">
    <property type="protein sequence ID" value="MCX7570538.1"/>
    <property type="molecule type" value="Genomic_DNA"/>
</dbReference>
<organism evidence="2 3">
    <name type="scientific">Tumebacillus lacus</name>
    <dbReference type="NCBI Taxonomy" id="2995335"/>
    <lineage>
        <taxon>Bacteria</taxon>
        <taxon>Bacillati</taxon>
        <taxon>Bacillota</taxon>
        <taxon>Bacilli</taxon>
        <taxon>Bacillales</taxon>
        <taxon>Alicyclobacillaceae</taxon>
        <taxon>Tumebacillus</taxon>
    </lineage>
</organism>
<keyword evidence="3" id="KW-1185">Reference proteome</keyword>
<protein>
    <submittedName>
        <fullName evidence="2">tRNA-guanine transglycosylase DpdA</fullName>
    </submittedName>
</protein>
<evidence type="ECO:0000313" key="3">
    <source>
        <dbReference type="Proteomes" id="UP001208017"/>
    </source>
</evidence>
<dbReference type="RefSeq" id="WP_267151790.1">
    <property type="nucleotide sequence ID" value="NZ_JAPMLT010000005.1"/>
</dbReference>
<dbReference type="InterPro" id="IPR036511">
    <property type="entry name" value="TGT-like_sf"/>
</dbReference>
<proteinExistence type="predicted"/>
<evidence type="ECO:0000313" key="2">
    <source>
        <dbReference type="EMBL" id="MCX7570538.1"/>
    </source>
</evidence>
<dbReference type="SUPFAM" id="SSF51713">
    <property type="entry name" value="tRNA-guanine transglycosylase"/>
    <property type="match status" value="1"/>
</dbReference>
<sequence length="502" mass="58056">MPDLKYFISENNDRVDPGFNFLTDQTTPKRRPLHHDNYAHEIFNTPTYDGLLISASSLKSPSKQKLIRQFGLRNMLRLPDHVQLMGDCGAYRNADHKAYTPDEAIEFYQSLEFDYGLSVEMSNYELTLSRAQEFIQKHKQNHCTFTPVGVAGGVEIESCRYEVAALIQMGYRAVSLGGLSRTPDQKLIEILQSITPLIPDTDFQLHLSGVLRDASFMKHLHTLGVTSFDSASPLRRAFMDKRKNYFMDNGNTYTAIRIPEAQENKGRIKQALAENGGSLDTYKQLETEALTAIRAFDAGEKDIDSTLDAILAYDQHLGEERNQNRNAYRRTLEDRPWKDCKCNICTEIGIDVIIFRGNNRNRRRGFHNTYIYYQQLHEESNPTTEPPFDEDEQYFPEGRAQYKIHRSYERSQSLIKKAKQIAKQQDPLLRCQVCLFSFYERYGDIGIDYIEAHHIKPLSEMQGEKESKVEDLALVCSNCHRMLHRKRPWIKVETLKDILKKT</sequence>
<evidence type="ECO:0000259" key="1">
    <source>
        <dbReference type="SMART" id="SM00507"/>
    </source>
</evidence>
<dbReference type="InterPro" id="IPR053537">
    <property type="entry name" value="DNA-guanine_TGase"/>
</dbReference>